<gene>
    <name evidence="1" type="ORF">COLO4_34749</name>
</gene>
<accession>A0A1R3GJL8</accession>
<proteinExistence type="predicted"/>
<evidence type="ECO:0000313" key="2">
    <source>
        <dbReference type="Proteomes" id="UP000187203"/>
    </source>
</evidence>
<dbReference type="EMBL" id="AWUE01022437">
    <property type="protein sequence ID" value="OMO58288.1"/>
    <property type="molecule type" value="Genomic_DNA"/>
</dbReference>
<protein>
    <submittedName>
        <fullName evidence="1">Uncharacterized protein</fullName>
    </submittedName>
</protein>
<organism evidence="1 2">
    <name type="scientific">Corchorus olitorius</name>
    <dbReference type="NCBI Taxonomy" id="93759"/>
    <lineage>
        <taxon>Eukaryota</taxon>
        <taxon>Viridiplantae</taxon>
        <taxon>Streptophyta</taxon>
        <taxon>Embryophyta</taxon>
        <taxon>Tracheophyta</taxon>
        <taxon>Spermatophyta</taxon>
        <taxon>Magnoliopsida</taxon>
        <taxon>eudicotyledons</taxon>
        <taxon>Gunneridae</taxon>
        <taxon>Pentapetalae</taxon>
        <taxon>rosids</taxon>
        <taxon>malvids</taxon>
        <taxon>Malvales</taxon>
        <taxon>Malvaceae</taxon>
        <taxon>Grewioideae</taxon>
        <taxon>Apeibeae</taxon>
        <taxon>Corchorus</taxon>
    </lineage>
</organism>
<evidence type="ECO:0000313" key="1">
    <source>
        <dbReference type="EMBL" id="OMO58288.1"/>
    </source>
</evidence>
<name>A0A1R3GJL8_9ROSI</name>
<keyword evidence="2" id="KW-1185">Reference proteome</keyword>
<dbReference type="Proteomes" id="UP000187203">
    <property type="component" value="Unassembled WGS sequence"/>
</dbReference>
<comment type="caution">
    <text evidence="1">The sequence shown here is derived from an EMBL/GenBank/DDBJ whole genome shotgun (WGS) entry which is preliminary data.</text>
</comment>
<dbReference type="AlphaFoldDB" id="A0A1R3GJL8"/>
<sequence length="34" mass="3972">MEHVFDPLSRHFSVTFFISKPGVVFVTEFKPITM</sequence>
<reference evidence="2" key="1">
    <citation type="submission" date="2013-09" db="EMBL/GenBank/DDBJ databases">
        <title>Corchorus olitorius genome sequencing.</title>
        <authorList>
            <person name="Alam M."/>
            <person name="Haque M.S."/>
            <person name="Islam M.S."/>
            <person name="Emdad E.M."/>
            <person name="Islam M.M."/>
            <person name="Ahmed B."/>
            <person name="Halim A."/>
            <person name="Hossen Q.M.M."/>
            <person name="Hossain M.Z."/>
            <person name="Ahmed R."/>
            <person name="Khan M.M."/>
            <person name="Islam R."/>
            <person name="Rashid M.M."/>
            <person name="Khan S.A."/>
            <person name="Rahman M.S."/>
            <person name="Alam M."/>
            <person name="Yahiya A.S."/>
            <person name="Khan M.S."/>
            <person name="Azam M.S."/>
            <person name="Haque T."/>
            <person name="Lashkar M.Z.H."/>
            <person name="Akhand A.I."/>
            <person name="Morshed G."/>
            <person name="Roy S."/>
            <person name="Uddin K.S."/>
            <person name="Rabeya T."/>
            <person name="Hossain A.S."/>
            <person name="Chowdhury A."/>
            <person name="Snigdha A.R."/>
            <person name="Mortoza M.S."/>
            <person name="Matin S.A."/>
            <person name="Hoque S.M.E."/>
            <person name="Islam M.K."/>
            <person name="Roy D.K."/>
            <person name="Haider R."/>
            <person name="Moosa M.M."/>
            <person name="Elias S.M."/>
            <person name="Hasan A.M."/>
            <person name="Jahan S."/>
            <person name="Shafiuddin M."/>
            <person name="Mahmood N."/>
            <person name="Shommy N.S."/>
        </authorList>
    </citation>
    <scope>NUCLEOTIDE SEQUENCE [LARGE SCALE GENOMIC DNA]</scope>
    <source>
        <strain evidence="2">cv. O-4</strain>
    </source>
</reference>